<evidence type="ECO:0000313" key="3">
    <source>
        <dbReference type="EMBL" id="KAJ7632527.1"/>
    </source>
</evidence>
<accession>A0AAD7FQQ8</accession>
<protein>
    <submittedName>
        <fullName evidence="3">Alpha/Beta hydrolase protein</fullName>
    </submittedName>
</protein>
<dbReference type="AlphaFoldDB" id="A0AAD7FQQ8"/>
<keyword evidence="4" id="KW-1185">Reference proteome</keyword>
<dbReference type="Proteomes" id="UP001221142">
    <property type="component" value="Unassembled WGS sequence"/>
</dbReference>
<dbReference type="InterPro" id="IPR029058">
    <property type="entry name" value="AB_hydrolase_fold"/>
</dbReference>
<evidence type="ECO:0000256" key="1">
    <source>
        <dbReference type="ARBA" id="ARBA00022801"/>
    </source>
</evidence>
<dbReference type="PANTHER" id="PTHR48081:SF33">
    <property type="entry name" value="KYNURENINE FORMAMIDASE"/>
    <property type="match status" value="1"/>
</dbReference>
<organism evidence="3 4">
    <name type="scientific">Roridomyces roridus</name>
    <dbReference type="NCBI Taxonomy" id="1738132"/>
    <lineage>
        <taxon>Eukaryota</taxon>
        <taxon>Fungi</taxon>
        <taxon>Dikarya</taxon>
        <taxon>Basidiomycota</taxon>
        <taxon>Agaricomycotina</taxon>
        <taxon>Agaricomycetes</taxon>
        <taxon>Agaricomycetidae</taxon>
        <taxon>Agaricales</taxon>
        <taxon>Marasmiineae</taxon>
        <taxon>Mycenaceae</taxon>
        <taxon>Roridomyces</taxon>
    </lineage>
</organism>
<dbReference type="PANTHER" id="PTHR48081">
    <property type="entry name" value="AB HYDROLASE SUPERFAMILY PROTEIN C4A8.06C"/>
    <property type="match status" value="1"/>
</dbReference>
<comment type="caution">
    <text evidence="3">The sequence shown here is derived from an EMBL/GenBank/DDBJ whole genome shotgun (WGS) entry which is preliminary data.</text>
</comment>
<sequence length="256" mass="28139">MDLPYTASGDLRFDLHQPHDSTNDSPILVYVHGGAWKGEDKSDHAPLASLLVAASNCPVLVPNYRLTTAKNNLRHPAHAEDILEFLIFLPTCDAISTAGRPIYLIGHSAGAHIIASIFLDSSAVTPSLTPPPALLQAVKGLVLAEGIHDIDLLLTRFPTYRAWFIAEAFGDRPSYAPFSVTTMGTREGGEHLRWLVIHSTGDTLVDQPQSETMYDHLRTLYAPDNVSRSFDQLDLEHSDILTTPLFIDIVRAFCTN</sequence>
<dbReference type="SUPFAM" id="SSF53474">
    <property type="entry name" value="alpha/beta-Hydrolases"/>
    <property type="match status" value="1"/>
</dbReference>
<reference evidence="3" key="1">
    <citation type="submission" date="2023-03" db="EMBL/GenBank/DDBJ databases">
        <title>Massive genome expansion in bonnet fungi (Mycena s.s.) driven by repeated elements and novel gene families across ecological guilds.</title>
        <authorList>
            <consortium name="Lawrence Berkeley National Laboratory"/>
            <person name="Harder C.B."/>
            <person name="Miyauchi S."/>
            <person name="Viragh M."/>
            <person name="Kuo A."/>
            <person name="Thoen E."/>
            <person name="Andreopoulos B."/>
            <person name="Lu D."/>
            <person name="Skrede I."/>
            <person name="Drula E."/>
            <person name="Henrissat B."/>
            <person name="Morin E."/>
            <person name="Kohler A."/>
            <person name="Barry K."/>
            <person name="LaButti K."/>
            <person name="Morin E."/>
            <person name="Salamov A."/>
            <person name="Lipzen A."/>
            <person name="Mereny Z."/>
            <person name="Hegedus B."/>
            <person name="Baldrian P."/>
            <person name="Stursova M."/>
            <person name="Weitz H."/>
            <person name="Taylor A."/>
            <person name="Grigoriev I.V."/>
            <person name="Nagy L.G."/>
            <person name="Martin F."/>
            <person name="Kauserud H."/>
        </authorList>
    </citation>
    <scope>NUCLEOTIDE SEQUENCE</scope>
    <source>
        <strain evidence="3">9284</strain>
    </source>
</reference>
<dbReference type="Gene3D" id="3.40.50.1820">
    <property type="entry name" value="alpha/beta hydrolase"/>
    <property type="match status" value="1"/>
</dbReference>
<dbReference type="InterPro" id="IPR049492">
    <property type="entry name" value="BD-FAE-like_dom"/>
</dbReference>
<evidence type="ECO:0000313" key="4">
    <source>
        <dbReference type="Proteomes" id="UP001221142"/>
    </source>
</evidence>
<evidence type="ECO:0000259" key="2">
    <source>
        <dbReference type="Pfam" id="PF20434"/>
    </source>
</evidence>
<dbReference type="Pfam" id="PF20434">
    <property type="entry name" value="BD-FAE"/>
    <property type="match status" value="1"/>
</dbReference>
<gene>
    <name evidence="3" type="ORF">FB45DRAFT_990000</name>
</gene>
<name>A0AAD7FQQ8_9AGAR</name>
<feature type="domain" description="BD-FAE-like" evidence="2">
    <location>
        <begin position="14"/>
        <end position="113"/>
    </location>
</feature>
<dbReference type="GO" id="GO:0016787">
    <property type="term" value="F:hydrolase activity"/>
    <property type="evidence" value="ECO:0007669"/>
    <property type="project" value="UniProtKB-KW"/>
</dbReference>
<proteinExistence type="predicted"/>
<keyword evidence="1 3" id="KW-0378">Hydrolase</keyword>
<dbReference type="EMBL" id="JARKIF010000008">
    <property type="protein sequence ID" value="KAJ7632527.1"/>
    <property type="molecule type" value="Genomic_DNA"/>
</dbReference>
<dbReference type="InterPro" id="IPR050300">
    <property type="entry name" value="GDXG_lipolytic_enzyme"/>
</dbReference>